<reference evidence="5 6" key="1">
    <citation type="submission" date="2018-06" db="EMBL/GenBank/DDBJ databases">
        <title>Whole genome sequencing of Candida tropicalis (genome annotated by CSBL at Korea University).</title>
        <authorList>
            <person name="Ahn J."/>
        </authorList>
    </citation>
    <scope>NUCLEOTIDE SEQUENCE [LARGE SCALE GENOMIC DNA]</scope>
    <source>
        <strain evidence="5 6">ATCC 20962</strain>
    </source>
</reference>
<evidence type="ECO:0000259" key="4">
    <source>
        <dbReference type="Pfam" id="PF11715"/>
    </source>
</evidence>
<dbReference type="InterPro" id="IPR059141">
    <property type="entry name" value="Beta-prop_Nup120_160"/>
</dbReference>
<comment type="subcellular location">
    <subcellularLocation>
        <location evidence="1">Nucleus</location>
    </subcellularLocation>
</comment>
<evidence type="ECO:0000256" key="1">
    <source>
        <dbReference type="ARBA" id="ARBA00004123"/>
    </source>
</evidence>
<dbReference type="STRING" id="5486.A0A367XZ14"/>
<keyword evidence="3" id="KW-0539">Nucleus</keyword>
<gene>
    <name evidence="5" type="ORF">Cantr_07236</name>
</gene>
<comment type="caution">
    <text evidence="5">The sequence shown here is derived from an EMBL/GenBank/DDBJ whole genome shotgun (WGS) entry which is preliminary data.</text>
</comment>
<sequence>MDVSYSSSSIVGYKDSLFNYHVKLPLSYPPATTTSSPSPNVEFQKQTAITGSIIKFPPQSIVNAASVSVLNDLRTIVLTPLEFQLNAIGFKFQNLIFDLPHPIITTNCFTVQYHDGNIIVDFIDESYLCVTLKISVDNFVLNQKLSLNNFETWGQISVPYSFELRSAPFYLKNLDELNLIVSLKDGGLLHFKRLDVLADFTVSNFQEQTPMLSFFGLFGKGGANKNKEIVLEGISSNSIVDALRIGDLVITLSVNKVLKVWQLETHQNLESVPLSDDDTWLAAIPCKYFKLIDYNDKQYITFFINTKSGDSSKSMFAFKVFELQGSSLIELSDFGFQPEVPISLLSSSDIFFHESNFQNTIWFIQDYEVDIIDGNLQYHILWKSNTSSILVKYSISMATGSILSINISHPGTLETGEEDISAYHDTQYYFNKIFNSGSYDQLIVATSLKILSQHWKFDVQITEDIRQVAKDIIKSQSTPETAKNYWFKLQSLCDEFKKLSDEALSLTLFEDRALALYVNGYGIFRGSNYFESFVNKTLSSPDGKLMSIFNKFRTVISSKSYHKLYEEFVKQKKVSSDDVTPLFTKFIEGKISTGEIQTILGELEQTPDAVELVKSLIGRNGFELISSDGSGDREVGIFNQISTIIAFKNTISAHESLLMDLVILFIMCETNDQIVEFLNEIRASLWNYSVLDAVFDTCLTNNKVETKTLSLLQDSIFWTAVVSKDRPQLGAFINESQLNEAFDYLYNDVLNSSDYVTDVVVELINDQEGFYLKEKFLRKLNPDSTIDKFLSGLIYLFTNDADSYYEVFQDYEGFKDIEPRTRLEPLKKNEDLARFLDVLFGNPTKAQYFHGLSKLTQSQIKLNNKSVESESRFIEIASDFEKSAIEDDSSAELQQEYYLNLFELSLGISNFGTTTKCLNNLTTAKDFQSLFAKFITKIVLQLKLDIIFPGNDNKDYAIYRDYFSLVDETILKIANDANLSQSLRIYEYLYSWRLFGANTAGEQNALGDERGAVESLYRFITRFKEEHSDQATVERKVKLKILELYMIILNVLKSFATGQDKWILKYQGNERTLVSIDDIKLEYLEWLKNLDDDLSIFV</sequence>
<protein>
    <recommendedName>
        <fullName evidence="4">Nucleoporin Nup120/160 beta-propeller domain-containing protein</fullName>
    </recommendedName>
</protein>
<proteinExistence type="predicted"/>
<dbReference type="EMBL" id="QLNQ01000027">
    <property type="protein sequence ID" value="RCK58847.1"/>
    <property type="molecule type" value="Genomic_DNA"/>
</dbReference>
<keyword evidence="2" id="KW-0813">Transport</keyword>
<keyword evidence="6" id="KW-1185">Reference proteome</keyword>
<dbReference type="PANTHER" id="PTHR21286">
    <property type="entry name" value="NUCLEAR PORE COMPLEX PROTEIN NUP160"/>
    <property type="match status" value="1"/>
</dbReference>
<dbReference type="GO" id="GO:0005643">
    <property type="term" value="C:nuclear pore"/>
    <property type="evidence" value="ECO:0007669"/>
    <property type="project" value="TreeGrafter"/>
</dbReference>
<evidence type="ECO:0000313" key="5">
    <source>
        <dbReference type="EMBL" id="RCK58847.1"/>
    </source>
</evidence>
<evidence type="ECO:0000256" key="3">
    <source>
        <dbReference type="ARBA" id="ARBA00023242"/>
    </source>
</evidence>
<evidence type="ECO:0000256" key="2">
    <source>
        <dbReference type="ARBA" id="ARBA00022448"/>
    </source>
</evidence>
<feature type="domain" description="Nucleoporin Nup120/160 beta-propeller" evidence="4">
    <location>
        <begin position="68"/>
        <end position="531"/>
    </location>
</feature>
<dbReference type="PANTHER" id="PTHR21286:SF0">
    <property type="entry name" value="NUCLEAR PORE COMPLEX PROTEIN NUP160"/>
    <property type="match status" value="1"/>
</dbReference>
<dbReference type="OrthoDB" id="67716at2759"/>
<organism evidence="5 6">
    <name type="scientific">Candida viswanathii</name>
    <dbReference type="NCBI Taxonomy" id="5486"/>
    <lineage>
        <taxon>Eukaryota</taxon>
        <taxon>Fungi</taxon>
        <taxon>Dikarya</taxon>
        <taxon>Ascomycota</taxon>
        <taxon>Saccharomycotina</taxon>
        <taxon>Pichiomycetes</taxon>
        <taxon>Debaryomycetaceae</taxon>
        <taxon>Candida/Lodderomyces clade</taxon>
        <taxon>Candida</taxon>
    </lineage>
</organism>
<dbReference type="InterPro" id="IPR021717">
    <property type="entry name" value="Nucleoporin_Nup160"/>
</dbReference>
<accession>A0A367XZ14</accession>
<name>A0A367XZ14_9ASCO</name>
<dbReference type="Pfam" id="PF11715">
    <property type="entry name" value="Beta-prop_Nup120_160"/>
    <property type="match status" value="1"/>
</dbReference>
<dbReference type="AlphaFoldDB" id="A0A367XZ14"/>
<dbReference type="GO" id="GO:0017056">
    <property type="term" value="F:structural constituent of nuclear pore"/>
    <property type="evidence" value="ECO:0007669"/>
    <property type="project" value="TreeGrafter"/>
</dbReference>
<evidence type="ECO:0000313" key="6">
    <source>
        <dbReference type="Proteomes" id="UP000253472"/>
    </source>
</evidence>
<dbReference type="Proteomes" id="UP000253472">
    <property type="component" value="Unassembled WGS sequence"/>
</dbReference>